<proteinExistence type="predicted"/>
<dbReference type="AlphaFoldDB" id="A0A2C9UDC2"/>
<sequence length="37" mass="4088">MSSLADGLQSLCSLNKSHNHLQLVHLLGPKMPLNNIY</sequence>
<accession>A0A2C9UDC2</accession>
<name>A0A2C9UDC2_MANES</name>
<organism evidence="1">
    <name type="scientific">Manihot esculenta</name>
    <name type="common">Cassava</name>
    <name type="synonym">Jatropha manihot</name>
    <dbReference type="NCBI Taxonomy" id="3983"/>
    <lineage>
        <taxon>Eukaryota</taxon>
        <taxon>Viridiplantae</taxon>
        <taxon>Streptophyta</taxon>
        <taxon>Embryophyta</taxon>
        <taxon>Tracheophyta</taxon>
        <taxon>Spermatophyta</taxon>
        <taxon>Magnoliopsida</taxon>
        <taxon>eudicotyledons</taxon>
        <taxon>Gunneridae</taxon>
        <taxon>Pentapetalae</taxon>
        <taxon>rosids</taxon>
        <taxon>fabids</taxon>
        <taxon>Malpighiales</taxon>
        <taxon>Euphorbiaceae</taxon>
        <taxon>Crotonoideae</taxon>
        <taxon>Manihoteae</taxon>
        <taxon>Manihot</taxon>
    </lineage>
</organism>
<gene>
    <name evidence="1" type="ORF">MANES_15G062400</name>
</gene>
<dbReference type="EMBL" id="CM004401">
    <property type="protein sequence ID" value="OAY28389.1"/>
    <property type="molecule type" value="Genomic_DNA"/>
</dbReference>
<evidence type="ECO:0000313" key="1">
    <source>
        <dbReference type="EMBL" id="OAY28389.1"/>
    </source>
</evidence>
<protein>
    <submittedName>
        <fullName evidence="1">Uncharacterized protein</fullName>
    </submittedName>
</protein>
<reference evidence="1" key="1">
    <citation type="submission" date="2016-02" db="EMBL/GenBank/DDBJ databases">
        <title>WGS assembly of Manihot esculenta.</title>
        <authorList>
            <person name="Bredeson J.V."/>
            <person name="Prochnik S.E."/>
            <person name="Lyons J.B."/>
            <person name="Schmutz J."/>
            <person name="Grimwood J."/>
            <person name="Vrebalov J."/>
            <person name="Bart R.S."/>
            <person name="Amuge T."/>
            <person name="Ferguson M.E."/>
            <person name="Green R."/>
            <person name="Putnam N."/>
            <person name="Stites J."/>
            <person name="Rounsley S."/>
            <person name="Rokhsar D.S."/>
        </authorList>
    </citation>
    <scope>NUCLEOTIDE SEQUENCE [LARGE SCALE GENOMIC DNA]</scope>
    <source>
        <tissue evidence="1">Leaf</tissue>
    </source>
</reference>